<dbReference type="Proteomes" id="UP000528322">
    <property type="component" value="Unassembled WGS sequence"/>
</dbReference>
<dbReference type="PANTHER" id="PTHR33221">
    <property type="entry name" value="WINGED HELIX-TURN-HELIX TRANSCRIPTIONAL REGULATOR, RRF2 FAMILY"/>
    <property type="match status" value="1"/>
</dbReference>
<organism evidence="2 3">
    <name type="scientific">Desulfurispira natronophila</name>
    <dbReference type="NCBI Taxonomy" id="682562"/>
    <lineage>
        <taxon>Bacteria</taxon>
        <taxon>Pseudomonadati</taxon>
        <taxon>Chrysiogenota</taxon>
        <taxon>Chrysiogenia</taxon>
        <taxon>Chrysiogenales</taxon>
        <taxon>Chrysiogenaceae</taxon>
        <taxon>Desulfurispira</taxon>
    </lineage>
</organism>
<dbReference type="RefSeq" id="WP_183732215.1">
    <property type="nucleotide sequence ID" value="NZ_JACHID010000008.1"/>
</dbReference>
<dbReference type="AlphaFoldDB" id="A0A7W7Y4Y4"/>
<dbReference type="GO" id="GO:0003677">
    <property type="term" value="F:DNA binding"/>
    <property type="evidence" value="ECO:0007669"/>
    <property type="project" value="UniProtKB-KW"/>
</dbReference>
<sequence>MAFVSSKGAYGLAAMLYLAQNPDKIIQIRDIAKYGNIPQNYLEQILVQLKKGNFVISTRGAGGGYQLGMDPREITVFHILERLEGGFGANRYNVENKALDFFWNDVENRIAEVFSTTLADLVDLSQKLDSHTMYYI</sequence>
<reference evidence="2 3" key="1">
    <citation type="submission" date="2020-08" db="EMBL/GenBank/DDBJ databases">
        <title>Genomic Encyclopedia of Type Strains, Phase IV (KMG-IV): sequencing the most valuable type-strain genomes for metagenomic binning, comparative biology and taxonomic classification.</title>
        <authorList>
            <person name="Goeker M."/>
        </authorList>
    </citation>
    <scope>NUCLEOTIDE SEQUENCE [LARGE SCALE GENOMIC DNA]</scope>
    <source>
        <strain evidence="2 3">DSM 22071</strain>
    </source>
</reference>
<dbReference type="EMBL" id="JACHID010000008">
    <property type="protein sequence ID" value="MBB5022175.1"/>
    <property type="molecule type" value="Genomic_DNA"/>
</dbReference>
<proteinExistence type="predicted"/>
<dbReference type="GO" id="GO:0003700">
    <property type="term" value="F:DNA-binding transcription factor activity"/>
    <property type="evidence" value="ECO:0007669"/>
    <property type="project" value="TreeGrafter"/>
</dbReference>
<comment type="caution">
    <text evidence="2">The sequence shown here is derived from an EMBL/GenBank/DDBJ whole genome shotgun (WGS) entry which is preliminary data.</text>
</comment>
<protein>
    <submittedName>
        <fullName evidence="2">Rrf2 family protein</fullName>
    </submittedName>
</protein>
<dbReference type="SUPFAM" id="SSF46785">
    <property type="entry name" value="Winged helix' DNA-binding domain"/>
    <property type="match status" value="1"/>
</dbReference>
<name>A0A7W7Y4Y4_9BACT</name>
<evidence type="ECO:0000256" key="1">
    <source>
        <dbReference type="ARBA" id="ARBA00023125"/>
    </source>
</evidence>
<keyword evidence="3" id="KW-1185">Reference proteome</keyword>
<dbReference type="InterPro" id="IPR036388">
    <property type="entry name" value="WH-like_DNA-bd_sf"/>
</dbReference>
<gene>
    <name evidence="2" type="ORF">HNR37_001503</name>
</gene>
<dbReference type="GO" id="GO:0005829">
    <property type="term" value="C:cytosol"/>
    <property type="evidence" value="ECO:0007669"/>
    <property type="project" value="TreeGrafter"/>
</dbReference>
<keyword evidence="1" id="KW-0238">DNA-binding</keyword>
<evidence type="ECO:0000313" key="3">
    <source>
        <dbReference type="Proteomes" id="UP000528322"/>
    </source>
</evidence>
<accession>A0A7W7Y4Y4</accession>
<dbReference type="Gene3D" id="1.10.10.10">
    <property type="entry name" value="Winged helix-like DNA-binding domain superfamily/Winged helix DNA-binding domain"/>
    <property type="match status" value="1"/>
</dbReference>
<evidence type="ECO:0000313" key="2">
    <source>
        <dbReference type="EMBL" id="MBB5022175.1"/>
    </source>
</evidence>
<dbReference type="Pfam" id="PF02082">
    <property type="entry name" value="Rrf2"/>
    <property type="match status" value="1"/>
</dbReference>
<dbReference type="PROSITE" id="PS51197">
    <property type="entry name" value="HTH_RRF2_2"/>
    <property type="match status" value="1"/>
</dbReference>
<dbReference type="PANTHER" id="PTHR33221:SF5">
    <property type="entry name" value="HTH-TYPE TRANSCRIPTIONAL REGULATOR ISCR"/>
    <property type="match status" value="1"/>
</dbReference>
<dbReference type="InterPro" id="IPR000944">
    <property type="entry name" value="Tscrpt_reg_Rrf2"/>
</dbReference>
<dbReference type="NCBIfam" id="TIGR00738">
    <property type="entry name" value="rrf2_super"/>
    <property type="match status" value="1"/>
</dbReference>
<dbReference type="InterPro" id="IPR036390">
    <property type="entry name" value="WH_DNA-bd_sf"/>
</dbReference>